<dbReference type="Proteomes" id="UP000267081">
    <property type="component" value="Unassembled WGS sequence"/>
</dbReference>
<evidence type="ECO:0008006" key="4">
    <source>
        <dbReference type="Google" id="ProtNLM"/>
    </source>
</evidence>
<name>A0A3R9DSA7_9PSEU</name>
<reference evidence="2 3" key="1">
    <citation type="submission" date="2018-12" db="EMBL/GenBank/DDBJ databases">
        <title>Amycolatopsis eburnea sp. nov. actinomycete associate with arbuscular mycorrhiza fungal spore.</title>
        <authorList>
            <person name="Lumyong S."/>
            <person name="Chaiya L."/>
        </authorList>
    </citation>
    <scope>NUCLEOTIDE SEQUENCE [LARGE SCALE GENOMIC DNA]</scope>
    <source>
        <strain evidence="2 3">GLM-1</strain>
    </source>
</reference>
<comment type="caution">
    <text evidence="2">The sequence shown here is derived from an EMBL/GenBank/DDBJ whole genome shotgun (WGS) entry which is preliminary data.</text>
</comment>
<protein>
    <recommendedName>
        <fullName evidence="4">DUF3311 domain-containing protein</fullName>
    </recommendedName>
</protein>
<sequence length="68" mass="7887">MTRVRSYHWPPLLPVVALVLMPFLPFVNTTGLWLGLPRMVVWGAFWCLMFTPALLLSERLMRGREDEG</sequence>
<keyword evidence="1" id="KW-0812">Transmembrane</keyword>
<evidence type="ECO:0000256" key="1">
    <source>
        <dbReference type="SAM" id="Phobius"/>
    </source>
</evidence>
<keyword evidence="3" id="KW-1185">Reference proteome</keyword>
<evidence type="ECO:0000313" key="3">
    <source>
        <dbReference type="Proteomes" id="UP000267081"/>
    </source>
</evidence>
<feature type="transmembrane region" description="Helical" evidence="1">
    <location>
        <begin position="39"/>
        <end position="56"/>
    </location>
</feature>
<accession>A0A3R9DSA7</accession>
<feature type="transmembrane region" description="Helical" evidence="1">
    <location>
        <begin position="12"/>
        <end position="33"/>
    </location>
</feature>
<gene>
    <name evidence="2" type="ORF">EIY87_42725</name>
</gene>
<dbReference type="EMBL" id="RSEC01000062">
    <property type="protein sequence ID" value="RSD08482.1"/>
    <property type="molecule type" value="Genomic_DNA"/>
</dbReference>
<keyword evidence="1" id="KW-1133">Transmembrane helix</keyword>
<dbReference type="OrthoDB" id="4314184at2"/>
<keyword evidence="1" id="KW-0472">Membrane</keyword>
<organism evidence="2 3">
    <name type="scientific">Amycolatopsis eburnea</name>
    <dbReference type="NCBI Taxonomy" id="2267691"/>
    <lineage>
        <taxon>Bacteria</taxon>
        <taxon>Bacillati</taxon>
        <taxon>Actinomycetota</taxon>
        <taxon>Actinomycetes</taxon>
        <taxon>Pseudonocardiales</taxon>
        <taxon>Pseudonocardiaceae</taxon>
        <taxon>Amycolatopsis</taxon>
    </lineage>
</organism>
<dbReference type="AlphaFoldDB" id="A0A3R9DSA7"/>
<evidence type="ECO:0000313" key="2">
    <source>
        <dbReference type="EMBL" id="RSD08482.1"/>
    </source>
</evidence>
<proteinExistence type="predicted"/>